<evidence type="ECO:0000256" key="4">
    <source>
        <dbReference type="ARBA" id="ARBA00022519"/>
    </source>
</evidence>
<feature type="domain" description="ABC transmembrane type-1" evidence="13">
    <location>
        <begin position="52"/>
        <end position="336"/>
    </location>
</feature>
<dbReference type="InterPro" id="IPR036640">
    <property type="entry name" value="ABC1_TM_sf"/>
</dbReference>
<evidence type="ECO:0000259" key="12">
    <source>
        <dbReference type="PROSITE" id="PS50893"/>
    </source>
</evidence>
<dbReference type="Pfam" id="PF00664">
    <property type="entry name" value="ABC_membrane"/>
    <property type="match status" value="1"/>
</dbReference>
<dbReference type="InterPro" id="IPR003439">
    <property type="entry name" value="ABC_transporter-like_ATP-bd"/>
</dbReference>
<dbReference type="FunFam" id="3.40.50.300:FF:000221">
    <property type="entry name" value="Multidrug ABC transporter ATP-binding protein"/>
    <property type="match status" value="1"/>
</dbReference>
<evidence type="ECO:0000256" key="1">
    <source>
        <dbReference type="ARBA" id="ARBA00004429"/>
    </source>
</evidence>
<evidence type="ECO:0000256" key="10">
    <source>
        <dbReference type="ARBA" id="ARBA00023455"/>
    </source>
</evidence>
<accession>A0A7Y4KXI3</accession>
<evidence type="ECO:0000256" key="2">
    <source>
        <dbReference type="ARBA" id="ARBA00022448"/>
    </source>
</evidence>
<comment type="subcellular location">
    <subcellularLocation>
        <location evidence="1">Cell inner membrane</location>
        <topology evidence="1">Multi-pass membrane protein</topology>
    </subcellularLocation>
</comment>
<keyword evidence="8 11" id="KW-1133">Transmembrane helix</keyword>
<evidence type="ECO:0000256" key="11">
    <source>
        <dbReference type="SAM" id="Phobius"/>
    </source>
</evidence>
<keyword evidence="7 14" id="KW-0067">ATP-binding</keyword>
<dbReference type="PROSITE" id="PS50929">
    <property type="entry name" value="ABC_TM1F"/>
    <property type="match status" value="1"/>
</dbReference>
<dbReference type="PANTHER" id="PTHR43394">
    <property type="entry name" value="ATP-DEPENDENT PERMEASE MDL1, MITOCHONDRIAL"/>
    <property type="match status" value="1"/>
</dbReference>
<dbReference type="InterPro" id="IPR003593">
    <property type="entry name" value="AAA+_ATPase"/>
</dbReference>
<keyword evidence="4" id="KW-0997">Cell inner membrane</keyword>
<feature type="transmembrane region" description="Helical" evidence="11">
    <location>
        <begin position="174"/>
        <end position="204"/>
    </location>
</feature>
<dbReference type="EMBL" id="JABJRC010000001">
    <property type="protein sequence ID" value="NOL39822.1"/>
    <property type="molecule type" value="Genomic_DNA"/>
</dbReference>
<feature type="transmembrane region" description="Helical" evidence="11">
    <location>
        <begin position="272"/>
        <end position="293"/>
    </location>
</feature>
<feature type="domain" description="ABC transporter" evidence="12">
    <location>
        <begin position="389"/>
        <end position="624"/>
    </location>
</feature>
<protein>
    <submittedName>
        <fullName evidence="14">ABC transporter ATP-binding protein</fullName>
    </submittedName>
</protein>
<reference evidence="14 15" key="1">
    <citation type="submission" date="2020-05" db="EMBL/GenBank/DDBJ databases">
        <title>Genome sequence of Kribbella sandramycini ATCC 39419.</title>
        <authorList>
            <person name="Maclea K.S."/>
            <person name="Fair J.L."/>
        </authorList>
    </citation>
    <scope>NUCLEOTIDE SEQUENCE [LARGE SCALE GENOMIC DNA]</scope>
    <source>
        <strain evidence="14 15">ATCC 39419</strain>
    </source>
</reference>
<dbReference type="InterPro" id="IPR017871">
    <property type="entry name" value="ABC_transporter-like_CS"/>
</dbReference>
<dbReference type="PROSITE" id="PS00211">
    <property type="entry name" value="ABC_TRANSPORTER_1"/>
    <property type="match status" value="1"/>
</dbReference>
<keyword evidence="6" id="KW-0547">Nucleotide-binding</keyword>
<evidence type="ECO:0000313" key="15">
    <source>
        <dbReference type="Proteomes" id="UP000534306"/>
    </source>
</evidence>
<dbReference type="Gene3D" id="1.20.1560.10">
    <property type="entry name" value="ABC transporter type 1, transmembrane domain"/>
    <property type="match status" value="1"/>
</dbReference>
<dbReference type="GO" id="GO:0005524">
    <property type="term" value="F:ATP binding"/>
    <property type="evidence" value="ECO:0007669"/>
    <property type="project" value="UniProtKB-KW"/>
</dbReference>
<dbReference type="SUPFAM" id="SSF52540">
    <property type="entry name" value="P-loop containing nucleoside triphosphate hydrolases"/>
    <property type="match status" value="1"/>
</dbReference>
<feature type="transmembrane region" description="Helical" evidence="11">
    <location>
        <begin position="50"/>
        <end position="75"/>
    </location>
</feature>
<name>A0A7Y4KXI3_9ACTN</name>
<dbReference type="AlphaFoldDB" id="A0A7Y4KXI3"/>
<evidence type="ECO:0000256" key="8">
    <source>
        <dbReference type="ARBA" id="ARBA00022989"/>
    </source>
</evidence>
<keyword evidence="5 11" id="KW-0812">Transmembrane</keyword>
<dbReference type="GO" id="GO:0016887">
    <property type="term" value="F:ATP hydrolysis activity"/>
    <property type="evidence" value="ECO:0007669"/>
    <property type="project" value="InterPro"/>
</dbReference>
<dbReference type="SMART" id="SM00382">
    <property type="entry name" value="AAA"/>
    <property type="match status" value="1"/>
</dbReference>
<proteinExistence type="inferred from homology"/>
<dbReference type="PROSITE" id="PS50893">
    <property type="entry name" value="ABC_TRANSPORTER_2"/>
    <property type="match status" value="1"/>
</dbReference>
<dbReference type="InterPro" id="IPR011527">
    <property type="entry name" value="ABC1_TM_dom"/>
</dbReference>
<keyword evidence="2" id="KW-0813">Transport</keyword>
<comment type="caution">
    <text evidence="14">The sequence shown here is derived from an EMBL/GenBank/DDBJ whole genome shotgun (WGS) entry which is preliminary data.</text>
</comment>
<evidence type="ECO:0000256" key="9">
    <source>
        <dbReference type="ARBA" id="ARBA00023136"/>
    </source>
</evidence>
<dbReference type="SUPFAM" id="SSF90123">
    <property type="entry name" value="ABC transporter transmembrane region"/>
    <property type="match status" value="1"/>
</dbReference>
<comment type="similarity">
    <text evidence="10">Belongs to the ABC transporter superfamily. Siderophore-Fe(3+) uptake transporter (SIUT) (TC 3.A.1.21) family.</text>
</comment>
<evidence type="ECO:0000256" key="7">
    <source>
        <dbReference type="ARBA" id="ARBA00022840"/>
    </source>
</evidence>
<evidence type="ECO:0000256" key="5">
    <source>
        <dbReference type="ARBA" id="ARBA00022692"/>
    </source>
</evidence>
<dbReference type="Gene3D" id="3.40.50.300">
    <property type="entry name" value="P-loop containing nucleotide triphosphate hydrolases"/>
    <property type="match status" value="1"/>
</dbReference>
<keyword evidence="3" id="KW-1003">Cell membrane</keyword>
<dbReference type="CDD" id="cd18550">
    <property type="entry name" value="ABC_6TM_exporter_like"/>
    <property type="match status" value="1"/>
</dbReference>
<dbReference type="GO" id="GO:0005886">
    <property type="term" value="C:plasma membrane"/>
    <property type="evidence" value="ECO:0007669"/>
    <property type="project" value="UniProtKB-SubCell"/>
</dbReference>
<evidence type="ECO:0000256" key="3">
    <source>
        <dbReference type="ARBA" id="ARBA00022475"/>
    </source>
</evidence>
<dbReference type="Pfam" id="PF00005">
    <property type="entry name" value="ABC_tran"/>
    <property type="match status" value="1"/>
</dbReference>
<keyword evidence="9 11" id="KW-0472">Membrane</keyword>
<feature type="transmembrane region" description="Helical" evidence="11">
    <location>
        <begin position="87"/>
        <end position="112"/>
    </location>
</feature>
<organism evidence="14 15">
    <name type="scientific">Kribbella sandramycini</name>
    <dbReference type="NCBI Taxonomy" id="60450"/>
    <lineage>
        <taxon>Bacteria</taxon>
        <taxon>Bacillati</taxon>
        <taxon>Actinomycetota</taxon>
        <taxon>Actinomycetes</taxon>
        <taxon>Propionibacteriales</taxon>
        <taxon>Kribbellaceae</taxon>
        <taxon>Kribbella</taxon>
    </lineage>
</organism>
<sequence length="633" mass="67370">MSQISGLPGGGAGGGRAMRSLLKDSSVRHHKLSTGTLRRIAGFAVPYRGYLAVFLLLVMFDAAIGAATPLLYRAIIDRGIVGKNTGLVVWLALVVALLAIVSGAVTLIQRWFSSRIGEGLVYDLRTKVFDHVQQLPVAFFSRTQTGALIQRLNGDVLGAQQAFTSTLSNVVSNLLSVVLVLAAMFVMSWQITLLALVLLPLFVLPARLIAGRLRAATAETYRLNAVMAQTMTERFNVAGAVLAKVFGRSRQSSREFAEKAAQVRDIGVTTSMYAGVFRVSLTLVAALAVALVYGVGGVFAVQGALGIGTVVALTAYLTRLYGPLTALSNVQVDIMTTLVSFERVLEVLDLEPMVADRPDAVELPADAEPSIEFDAVHFHYPSASEVSLASLESVATLSTETGAEVLNDVSFTVEPGQMVAVVGPSGAGKTTLAALVSRLYDVTGGAILVGGRDVREVTQSSLRDVIGVVTQDSHMYHDTIRQNLLFARPDATEPDLRAALEAAQIATLVDSLPDGLDTVVGDRGYRLSGGERQRLAIARLLLKSPSVVILDEATAHLDSESEAAVQTALANALVGRTSLVIAHRLSTVRNADQILVLDDGRIRERGTHEQLLARGGLYAELHKTQFAEQPAVG</sequence>
<dbReference type="Proteomes" id="UP000534306">
    <property type="component" value="Unassembled WGS sequence"/>
</dbReference>
<evidence type="ECO:0000256" key="6">
    <source>
        <dbReference type="ARBA" id="ARBA00022741"/>
    </source>
</evidence>
<evidence type="ECO:0000259" key="13">
    <source>
        <dbReference type="PROSITE" id="PS50929"/>
    </source>
</evidence>
<dbReference type="GO" id="GO:0015421">
    <property type="term" value="F:ABC-type oligopeptide transporter activity"/>
    <property type="evidence" value="ECO:0007669"/>
    <property type="project" value="TreeGrafter"/>
</dbReference>
<keyword evidence="15" id="KW-1185">Reference proteome</keyword>
<dbReference type="InterPro" id="IPR039421">
    <property type="entry name" value="Type_1_exporter"/>
</dbReference>
<dbReference type="PANTHER" id="PTHR43394:SF1">
    <property type="entry name" value="ATP-BINDING CASSETTE SUB-FAMILY B MEMBER 10, MITOCHONDRIAL"/>
    <property type="match status" value="1"/>
</dbReference>
<gene>
    <name evidence="14" type="ORF">HPO96_06160</name>
</gene>
<dbReference type="InterPro" id="IPR027417">
    <property type="entry name" value="P-loop_NTPase"/>
</dbReference>
<evidence type="ECO:0000313" key="14">
    <source>
        <dbReference type="EMBL" id="NOL39822.1"/>
    </source>
</evidence>